<keyword evidence="9 13" id="KW-0472">Membrane</keyword>
<keyword evidence="8 13" id="KW-1133">Transmembrane helix</keyword>
<keyword evidence="10" id="KW-0325">Glycoprotein</keyword>
<evidence type="ECO:0000313" key="15">
    <source>
        <dbReference type="EMBL" id="KAK2188434.1"/>
    </source>
</evidence>
<dbReference type="Proteomes" id="UP001209878">
    <property type="component" value="Unassembled WGS sequence"/>
</dbReference>
<dbReference type="FunFam" id="2.60.40.60:FF:000020">
    <property type="entry name" value="Dachsous cadherin-related 1b"/>
    <property type="match status" value="2"/>
</dbReference>
<dbReference type="FunFam" id="2.60.40.60:FF:000007">
    <property type="entry name" value="Protocadherin alpha 2"/>
    <property type="match status" value="1"/>
</dbReference>
<evidence type="ECO:0000256" key="3">
    <source>
        <dbReference type="ARBA" id="ARBA00022692"/>
    </source>
</evidence>
<dbReference type="PANTHER" id="PTHR24028">
    <property type="entry name" value="CADHERIN-87A"/>
    <property type="match status" value="1"/>
</dbReference>
<dbReference type="FunFam" id="2.60.40.60:FF:000002">
    <property type="entry name" value="Protocadherin alpha 2"/>
    <property type="match status" value="1"/>
</dbReference>
<evidence type="ECO:0000256" key="6">
    <source>
        <dbReference type="ARBA" id="ARBA00022837"/>
    </source>
</evidence>
<evidence type="ECO:0000256" key="11">
    <source>
        <dbReference type="PROSITE-ProRule" id="PRU00043"/>
    </source>
</evidence>
<evidence type="ECO:0000256" key="8">
    <source>
        <dbReference type="ARBA" id="ARBA00022989"/>
    </source>
</evidence>
<dbReference type="Pfam" id="PF08266">
    <property type="entry name" value="Cadherin_2"/>
    <property type="match status" value="1"/>
</dbReference>
<proteinExistence type="predicted"/>
<dbReference type="Gene3D" id="2.60.40.60">
    <property type="entry name" value="Cadherins"/>
    <property type="match status" value="7"/>
</dbReference>
<dbReference type="InterPro" id="IPR002126">
    <property type="entry name" value="Cadherin-like_dom"/>
</dbReference>
<feature type="transmembrane region" description="Helical" evidence="13">
    <location>
        <begin position="911"/>
        <end position="930"/>
    </location>
</feature>
<evidence type="ECO:0000313" key="16">
    <source>
        <dbReference type="Proteomes" id="UP001209878"/>
    </source>
</evidence>
<keyword evidence="3 13" id="KW-0812">Transmembrane</keyword>
<sequence>MACYFTWTFQCCVFIAVFLSLIGWNSAAREFRYTLIEELQPGTFIGNVVEDARLQQKYPPSAFRQLRFRFLNEPPVNFIVENTTGIIRTGSRIDRESVCPGRDDCRIKLDIAVQPVQYFRIVKVTVKIIDINDNWPEFPEPEITHQILESALPGSGFTLPAAIDLDSPTFGIQRYELHSESDKFMLKVTNKVDGSTDVRLILEHPLDRETQNVYTLRVRAYDGGEPPRAGSVDITIRVLDANDNDPVFDNSTYEVTILENIPKHRTIIQVHARDSDTGLYGKIRYGFSARTASNFGHLFGIDAITGDIFIIGNIDYESATVYHLAVTARDYGPDSLPADATVIVHVKDVNDHAPEIIVNTLAASGTSSAEIFEDADSGTFVAHISVQDKDAGRNGIVNCSLSDNHFELQKLYETEFKIVTTAKLDREMMSQYNLALVCKDSGSEPQMSIKHIKVIVRDVNDNAPVFSRVKYTAELIENNYEGAFVVQVNATDRDVGRNAEIRYSLPKDMVEYFYVNDITGRITARRSFDHEVMSRVTFSVIASDQGESPLSSSALIDITIQDVNDEPPILSESSYSFGIYENSVAGAEVGIVKATDADGTPYNEFYFSLLPSRSNTDDFKIDPQTGRITTAKVLDRESYSVYHIVVCACSKGSPPLSSTATVNIFIADKNDNAPQLDYPTNYNNTIYLSNRAPVGYVVTRVRAHDVDIGGNAKLSYRFSKGNENGVFSIDPNLGVVTLNIDIANIDHELYELAVRVRDHGVPERYVIANLNIVVNKSVNFPLAQASLLSRHNVTIVISLACVSALITVILVIVIIVIRRQDRAKKNHKYNCRMEALKMLTARETIKDANDEHSSSSASSSLKDLPNGNCHMQTNGDKPKKEVSFSADVENGTASYDKGRHMWPSLIDQQTLQVMLVSPALCLLVFIAPYWTKGHTNNYSIPLPHAVQVEPLMNPL</sequence>
<feature type="domain" description="Cadherin" evidence="14">
    <location>
        <begin position="27"/>
        <end position="138"/>
    </location>
</feature>
<dbReference type="SUPFAM" id="SSF49313">
    <property type="entry name" value="Cadherin-like"/>
    <property type="match status" value="7"/>
</dbReference>
<dbReference type="InterPro" id="IPR015919">
    <property type="entry name" value="Cadherin-like_sf"/>
</dbReference>
<keyword evidence="6 11" id="KW-0106">Calcium</keyword>
<keyword evidence="5" id="KW-0677">Repeat</keyword>
<keyword evidence="16" id="KW-1185">Reference proteome</keyword>
<protein>
    <recommendedName>
        <fullName evidence="14">Cadherin domain-containing protein</fullName>
    </recommendedName>
</protein>
<dbReference type="PRINTS" id="PR00205">
    <property type="entry name" value="CADHERIN"/>
</dbReference>
<dbReference type="InterPro" id="IPR020894">
    <property type="entry name" value="Cadherin_CS"/>
</dbReference>
<evidence type="ECO:0000256" key="10">
    <source>
        <dbReference type="ARBA" id="ARBA00023180"/>
    </source>
</evidence>
<dbReference type="FunFam" id="2.60.40.60:FF:000036">
    <property type="entry name" value="Protocadherin 9"/>
    <property type="match status" value="1"/>
</dbReference>
<dbReference type="InterPro" id="IPR050174">
    <property type="entry name" value="Protocadherin/Cadherin-CA"/>
</dbReference>
<evidence type="ECO:0000256" key="12">
    <source>
        <dbReference type="SAM" id="MobiDB-lite"/>
    </source>
</evidence>
<dbReference type="PROSITE" id="PS50268">
    <property type="entry name" value="CADHERIN_2"/>
    <property type="match status" value="7"/>
</dbReference>
<accession>A0AAD9UGF9</accession>
<feature type="domain" description="Cadherin" evidence="14">
    <location>
        <begin position="680"/>
        <end position="783"/>
    </location>
</feature>
<evidence type="ECO:0000256" key="7">
    <source>
        <dbReference type="ARBA" id="ARBA00022889"/>
    </source>
</evidence>
<evidence type="ECO:0000256" key="4">
    <source>
        <dbReference type="ARBA" id="ARBA00022729"/>
    </source>
</evidence>
<feature type="domain" description="Cadherin" evidence="14">
    <location>
        <begin position="467"/>
        <end position="570"/>
    </location>
</feature>
<evidence type="ECO:0000256" key="1">
    <source>
        <dbReference type="ARBA" id="ARBA00004251"/>
    </source>
</evidence>
<comment type="subcellular location">
    <subcellularLocation>
        <location evidence="1">Cell membrane</location>
        <topology evidence="1">Single-pass type I membrane protein</topology>
    </subcellularLocation>
</comment>
<dbReference type="EMBL" id="JAODUO010000132">
    <property type="protein sequence ID" value="KAK2188434.1"/>
    <property type="molecule type" value="Genomic_DNA"/>
</dbReference>
<dbReference type="CDD" id="cd11304">
    <property type="entry name" value="Cadherin_repeat"/>
    <property type="match status" value="7"/>
</dbReference>
<keyword evidence="4" id="KW-0732">Signal</keyword>
<dbReference type="GO" id="GO:0005509">
    <property type="term" value="F:calcium ion binding"/>
    <property type="evidence" value="ECO:0007669"/>
    <property type="project" value="UniProtKB-UniRule"/>
</dbReference>
<name>A0AAD9UGF9_RIDPI</name>
<reference evidence="15" key="1">
    <citation type="journal article" date="2023" name="Mol. Biol. Evol.">
        <title>Third-Generation Sequencing Reveals the Adaptive Role of the Epigenome in Three Deep-Sea Polychaetes.</title>
        <authorList>
            <person name="Perez M."/>
            <person name="Aroh O."/>
            <person name="Sun Y."/>
            <person name="Lan Y."/>
            <person name="Juniper S.K."/>
            <person name="Young C.R."/>
            <person name="Angers B."/>
            <person name="Qian P.Y."/>
        </authorList>
    </citation>
    <scope>NUCLEOTIDE SEQUENCE</scope>
    <source>
        <strain evidence="15">R07B-5</strain>
    </source>
</reference>
<keyword evidence="2" id="KW-1003">Cell membrane</keyword>
<dbReference type="FunFam" id="2.60.40.60:FF:000127">
    <property type="entry name" value="Protocadherin beta 1"/>
    <property type="match status" value="1"/>
</dbReference>
<comment type="caution">
    <text evidence="15">The sequence shown here is derived from an EMBL/GenBank/DDBJ whole genome shotgun (WGS) entry which is preliminary data.</text>
</comment>
<organism evidence="15 16">
    <name type="scientific">Ridgeia piscesae</name>
    <name type="common">Tubeworm</name>
    <dbReference type="NCBI Taxonomy" id="27915"/>
    <lineage>
        <taxon>Eukaryota</taxon>
        <taxon>Metazoa</taxon>
        <taxon>Spiralia</taxon>
        <taxon>Lophotrochozoa</taxon>
        <taxon>Annelida</taxon>
        <taxon>Polychaeta</taxon>
        <taxon>Sedentaria</taxon>
        <taxon>Canalipalpata</taxon>
        <taxon>Sabellida</taxon>
        <taxon>Siboglinidae</taxon>
        <taxon>Ridgeia</taxon>
    </lineage>
</organism>
<evidence type="ECO:0000256" key="2">
    <source>
        <dbReference type="ARBA" id="ARBA00022475"/>
    </source>
</evidence>
<feature type="domain" description="Cadherin" evidence="14">
    <location>
        <begin position="571"/>
        <end position="676"/>
    </location>
</feature>
<feature type="region of interest" description="Disordered" evidence="12">
    <location>
        <begin position="847"/>
        <end position="881"/>
    </location>
</feature>
<evidence type="ECO:0000256" key="13">
    <source>
        <dbReference type="SAM" id="Phobius"/>
    </source>
</evidence>
<keyword evidence="7" id="KW-0130">Cell adhesion</keyword>
<dbReference type="GO" id="GO:0007156">
    <property type="term" value="P:homophilic cell adhesion via plasma membrane adhesion molecules"/>
    <property type="evidence" value="ECO:0007669"/>
    <property type="project" value="InterPro"/>
</dbReference>
<dbReference type="PANTHER" id="PTHR24028:SF146">
    <property type="entry name" value="CADHERIN 96CB, ISOFORM D-RELATED"/>
    <property type="match status" value="1"/>
</dbReference>
<dbReference type="SMART" id="SM00112">
    <property type="entry name" value="CA"/>
    <property type="match status" value="7"/>
</dbReference>
<feature type="transmembrane region" description="Helical" evidence="13">
    <location>
        <begin position="795"/>
        <end position="817"/>
    </location>
</feature>
<gene>
    <name evidence="15" type="ORF">NP493_132g03002</name>
</gene>
<feature type="domain" description="Cadherin" evidence="14">
    <location>
        <begin position="363"/>
        <end position="466"/>
    </location>
</feature>
<dbReference type="Pfam" id="PF00028">
    <property type="entry name" value="Cadherin"/>
    <property type="match status" value="6"/>
</dbReference>
<dbReference type="InterPro" id="IPR013164">
    <property type="entry name" value="Cadherin_N"/>
</dbReference>
<dbReference type="AlphaFoldDB" id="A0AAD9UGF9"/>
<evidence type="ECO:0000256" key="5">
    <source>
        <dbReference type="ARBA" id="ARBA00022737"/>
    </source>
</evidence>
<feature type="domain" description="Cadherin" evidence="14">
    <location>
        <begin position="249"/>
        <end position="356"/>
    </location>
</feature>
<evidence type="ECO:0000256" key="9">
    <source>
        <dbReference type="ARBA" id="ARBA00023136"/>
    </source>
</evidence>
<evidence type="ECO:0000259" key="14">
    <source>
        <dbReference type="PROSITE" id="PS50268"/>
    </source>
</evidence>
<dbReference type="GO" id="GO:0005886">
    <property type="term" value="C:plasma membrane"/>
    <property type="evidence" value="ECO:0007669"/>
    <property type="project" value="UniProtKB-SubCell"/>
</dbReference>
<dbReference type="PROSITE" id="PS00232">
    <property type="entry name" value="CADHERIN_1"/>
    <property type="match status" value="4"/>
</dbReference>
<feature type="domain" description="Cadherin" evidence="14">
    <location>
        <begin position="139"/>
        <end position="248"/>
    </location>
</feature>